<sequence length="441" mass="45686">MSYLNLRRVKFTNKTDKVDSKYGIFNPKNSTVNTFHSADQIIGKTSVGGDFGFGVLVDVTARDLHSTIIAVEFSARASITTNGIKNEGIINTGKGTDRIVGIATANLYVTATTVSQAIAKTANTAAITNAFASIQFAAIANGIDNSSGKINTGDGNDRIYGIAKASIAAITKAYANASAILDTVTPAPKSANPTAFAKATATSLVQANIIVRGINNTKGIINTGKGNDYISARATSSASTFAGTYADTLASATSESQALAEAVANAFAKAEDQAIAINNNRGTIFTGNGSDHIEAIAEAGDKAIAIDNNRGEIITGNGNDTIIAKATGSESYGIFGGNIYMGNGNDSLKASNFGSGVNINMGNGRDFVQGFGNAKIDGGAGFDILSFGAYKIEDFNISLGANNNQVILTLDGITMITTNFEQFNFDNGNSTIKYDDLVLVV</sequence>
<reference evidence="1 2" key="1">
    <citation type="journal article" date="2022" name="J. Am. Chem. Soc.">
        <title>Biosynthesis of Guanitoxin Enables Global Environmental Detection in Freshwater Cyanobacteria.</title>
        <authorList>
            <person name="Lima S.T."/>
            <person name="Fallon T.R."/>
            <person name="Cordoza J.L."/>
            <person name="Chekan J.R."/>
            <person name="Delbaje E."/>
            <person name="Hopiavuori A.R."/>
            <person name="Alvarenga D.O."/>
            <person name="Wood S.M."/>
            <person name="Luhavaya H."/>
            <person name="Baumgartner J.T."/>
            <person name="Dorr F.A."/>
            <person name="Etchegaray A."/>
            <person name="Pinto E."/>
            <person name="McKinnie S.M.K."/>
            <person name="Fiore M.F."/>
            <person name="Moore B.S."/>
        </authorList>
    </citation>
    <scope>NUCLEOTIDE SEQUENCE [LARGE SCALE GENOMIC DNA]</scope>
    <source>
        <strain evidence="1 2">ITEP-024</strain>
    </source>
</reference>
<keyword evidence="2" id="KW-1185">Reference proteome</keyword>
<dbReference type="Gene3D" id="2.160.20.160">
    <property type="match status" value="1"/>
</dbReference>
<dbReference type="RefSeq" id="WP_220608412.1">
    <property type="nucleotide sequence ID" value="NZ_CP080598.1"/>
</dbReference>
<accession>A0ABX8WUT7</accession>
<evidence type="ECO:0000313" key="2">
    <source>
        <dbReference type="Proteomes" id="UP000826540"/>
    </source>
</evidence>
<dbReference type="PRINTS" id="PR00313">
    <property type="entry name" value="CABNDNGRPT"/>
</dbReference>
<proteinExistence type="predicted"/>
<dbReference type="EMBL" id="CP080598">
    <property type="protein sequence ID" value="QYX30180.1"/>
    <property type="molecule type" value="Genomic_DNA"/>
</dbReference>
<dbReference type="Proteomes" id="UP000826540">
    <property type="component" value="Chromosome"/>
</dbReference>
<gene>
    <name evidence="1" type="ORF">K2F26_14660</name>
</gene>
<name>A0ABX8WUT7_9CYAN</name>
<protein>
    <submittedName>
        <fullName evidence="1">Uncharacterized protein</fullName>
    </submittedName>
</protein>
<organism evidence="1 2">
    <name type="scientific">Sphaerospermopsis torques-reginae ITEP-024</name>
    <dbReference type="NCBI Taxonomy" id="984208"/>
    <lineage>
        <taxon>Bacteria</taxon>
        <taxon>Bacillati</taxon>
        <taxon>Cyanobacteriota</taxon>
        <taxon>Cyanophyceae</taxon>
        <taxon>Nostocales</taxon>
        <taxon>Aphanizomenonaceae</taxon>
        <taxon>Sphaerospermopsis</taxon>
        <taxon>Sphaerospermopsis torques-reginae</taxon>
    </lineage>
</organism>
<evidence type="ECO:0000313" key="1">
    <source>
        <dbReference type="EMBL" id="QYX30180.1"/>
    </source>
</evidence>